<keyword evidence="1" id="KW-0812">Transmembrane</keyword>
<sequence>MTPEPCGIAFTVRVKRVRHLLRLLCEALGLITFCAAGAVSYRQFNVFVLAPVLVQCRLWLVILPSIR</sequence>
<evidence type="ECO:0000256" key="1">
    <source>
        <dbReference type="SAM" id="Phobius"/>
    </source>
</evidence>
<feature type="transmembrane region" description="Helical" evidence="1">
    <location>
        <begin position="20"/>
        <end position="41"/>
    </location>
</feature>
<accession>U7UX04</accession>
<dbReference type="AlphaFoldDB" id="U7UX04"/>
<organism evidence="2 3">
    <name type="scientific">Rothia aeria F0184</name>
    <dbReference type="NCBI Taxonomy" id="888019"/>
    <lineage>
        <taxon>Bacteria</taxon>
        <taxon>Bacillati</taxon>
        <taxon>Actinomycetota</taxon>
        <taxon>Actinomycetes</taxon>
        <taxon>Micrococcales</taxon>
        <taxon>Micrococcaceae</taxon>
        <taxon>Rothia</taxon>
    </lineage>
</organism>
<evidence type="ECO:0000313" key="2">
    <source>
        <dbReference type="EMBL" id="ERT63977.1"/>
    </source>
</evidence>
<keyword evidence="1" id="KW-0472">Membrane</keyword>
<proteinExistence type="predicted"/>
<gene>
    <name evidence="2" type="ORF">HMPREF0742_02478</name>
</gene>
<dbReference type="HOGENOM" id="CLU_2809783_0_0_11"/>
<feature type="transmembrane region" description="Helical" evidence="1">
    <location>
        <begin position="47"/>
        <end position="66"/>
    </location>
</feature>
<protein>
    <submittedName>
        <fullName evidence="2">Uncharacterized protein</fullName>
    </submittedName>
</protein>
<evidence type="ECO:0000313" key="3">
    <source>
        <dbReference type="Proteomes" id="UP000017174"/>
    </source>
</evidence>
<name>U7UX04_9MICC</name>
<reference evidence="2 3" key="1">
    <citation type="submission" date="2013-08" db="EMBL/GenBank/DDBJ databases">
        <authorList>
            <person name="Weinstock G."/>
            <person name="Sodergren E."/>
            <person name="Wylie T."/>
            <person name="Fulton L."/>
            <person name="Fulton R."/>
            <person name="Fronick C."/>
            <person name="O'Laughlin M."/>
            <person name="Godfrey J."/>
            <person name="Miner T."/>
            <person name="Herter B."/>
            <person name="Appelbaum E."/>
            <person name="Cordes M."/>
            <person name="Lek S."/>
            <person name="Wollam A."/>
            <person name="Pepin K.H."/>
            <person name="Palsikar V.B."/>
            <person name="Mitreva M."/>
            <person name="Wilson R.K."/>
        </authorList>
    </citation>
    <scope>NUCLEOTIDE SEQUENCE [LARGE SCALE GENOMIC DNA]</scope>
    <source>
        <strain evidence="2 3">F0184</strain>
    </source>
</reference>
<comment type="caution">
    <text evidence="2">The sequence shown here is derived from an EMBL/GenBank/DDBJ whole genome shotgun (WGS) entry which is preliminary data.</text>
</comment>
<dbReference type="EMBL" id="AXZG01000069">
    <property type="protein sequence ID" value="ERT63977.1"/>
    <property type="molecule type" value="Genomic_DNA"/>
</dbReference>
<keyword evidence="1" id="KW-1133">Transmembrane helix</keyword>
<dbReference type="Proteomes" id="UP000017174">
    <property type="component" value="Unassembled WGS sequence"/>
</dbReference>